<dbReference type="KEGG" id="smic:SmB9_10730"/>
<reference evidence="1 2" key="1">
    <citation type="submission" date="2018-06" db="EMBL/GenBank/DDBJ databases">
        <title>Complete Genome Sequence of the Microcystin-Degrading Bacterium Sphingosinicella microcystinivorans Strain B-9.</title>
        <authorList>
            <person name="Jin H."/>
            <person name="Nishizawa T."/>
            <person name="Guo Y."/>
            <person name="Nishizawa A."/>
            <person name="Park H."/>
            <person name="Kato H."/>
            <person name="Tsuji K."/>
            <person name="Harada K."/>
        </authorList>
    </citation>
    <scope>NUCLEOTIDE SEQUENCE [LARGE SCALE GENOMIC DNA]</scope>
    <source>
        <strain evidence="1 2">B9</strain>
    </source>
</reference>
<protein>
    <submittedName>
        <fullName evidence="1">Uncharacterized protein</fullName>
    </submittedName>
</protein>
<dbReference type="EMBL" id="AP018711">
    <property type="protein sequence ID" value="BBE33415.1"/>
    <property type="molecule type" value="Genomic_DNA"/>
</dbReference>
<gene>
    <name evidence="1" type="ORF">SmB9_10730</name>
</gene>
<dbReference type="AlphaFoldDB" id="A0AAD1G089"/>
<dbReference type="RefSeq" id="WP_160119100.1">
    <property type="nucleotide sequence ID" value="NZ_AP018711.1"/>
</dbReference>
<evidence type="ECO:0000313" key="1">
    <source>
        <dbReference type="EMBL" id="BBE33415.1"/>
    </source>
</evidence>
<sequence length="55" mass="5842">MTSKGELNEDGFATLKAGYVIGTSEWVIVTQQLLDKFGAATLDDDPIAPRSELGA</sequence>
<evidence type="ECO:0000313" key="2">
    <source>
        <dbReference type="Proteomes" id="UP000275727"/>
    </source>
</evidence>
<dbReference type="Proteomes" id="UP000275727">
    <property type="component" value="Chromosome"/>
</dbReference>
<name>A0AAD1G089_SPHMI</name>
<proteinExistence type="predicted"/>
<accession>A0AAD1G089</accession>
<organism evidence="1 2">
    <name type="scientific">Sphingosinicella microcystinivorans</name>
    <dbReference type="NCBI Taxonomy" id="335406"/>
    <lineage>
        <taxon>Bacteria</taxon>
        <taxon>Pseudomonadati</taxon>
        <taxon>Pseudomonadota</taxon>
        <taxon>Alphaproteobacteria</taxon>
        <taxon>Sphingomonadales</taxon>
        <taxon>Sphingosinicellaceae</taxon>
        <taxon>Sphingosinicella</taxon>
    </lineage>
</organism>